<dbReference type="GO" id="GO:0032039">
    <property type="term" value="C:integrator complex"/>
    <property type="evidence" value="ECO:0007669"/>
    <property type="project" value="InterPro"/>
</dbReference>
<keyword evidence="3" id="KW-1185">Reference proteome</keyword>
<evidence type="ECO:0000313" key="1">
    <source>
        <dbReference type="EMBL" id="EFX62149.1"/>
    </source>
</evidence>
<accession>E9GKJ8</accession>
<dbReference type="EMBL" id="GL732549">
    <property type="protein sequence ID" value="EFX80052.1"/>
    <property type="molecule type" value="Genomic_DNA"/>
</dbReference>
<dbReference type="OrthoDB" id="70899at2759"/>
<evidence type="ECO:0000313" key="3">
    <source>
        <dbReference type="Proteomes" id="UP000000305"/>
    </source>
</evidence>
<gene>
    <name evidence="2" type="ORF">DAPPUDRAFT_244259</name>
    <name evidence="1" type="ORF">DAPPUDRAFT_270920</name>
</gene>
<dbReference type="KEGG" id="dpx:DAPPUDRAFT_270920"/>
<dbReference type="PANTHER" id="PTHR28608">
    <property type="entry name" value="INTEGRATOR COMPLEX SUBUNIT 2"/>
    <property type="match status" value="1"/>
</dbReference>
<sequence>MAQSKEIRPETTYKSCELLLDQEIYWDEVADVLCVALAELTILLPITEVAEALLRTLHGPYFE</sequence>
<reference evidence="2 3" key="1">
    <citation type="journal article" date="2011" name="Science">
        <title>The ecoresponsive genome of Daphnia pulex.</title>
        <authorList>
            <person name="Colbourne J.K."/>
            <person name="Pfrender M.E."/>
            <person name="Gilbert D."/>
            <person name="Thomas W.K."/>
            <person name="Tucker A."/>
            <person name="Oakley T.H."/>
            <person name="Tokishita S."/>
            <person name="Aerts A."/>
            <person name="Arnold G.J."/>
            <person name="Basu M.K."/>
            <person name="Bauer D.J."/>
            <person name="Caceres C.E."/>
            <person name="Carmel L."/>
            <person name="Casola C."/>
            <person name="Choi J.H."/>
            <person name="Detter J.C."/>
            <person name="Dong Q."/>
            <person name="Dusheyko S."/>
            <person name="Eads B.D."/>
            <person name="Frohlich T."/>
            <person name="Geiler-Samerotte K.A."/>
            <person name="Gerlach D."/>
            <person name="Hatcher P."/>
            <person name="Jogdeo S."/>
            <person name="Krijgsveld J."/>
            <person name="Kriventseva E.V."/>
            <person name="Kultz D."/>
            <person name="Laforsch C."/>
            <person name="Lindquist E."/>
            <person name="Lopez J."/>
            <person name="Manak J.R."/>
            <person name="Muller J."/>
            <person name="Pangilinan J."/>
            <person name="Patwardhan R.P."/>
            <person name="Pitluck S."/>
            <person name="Pritham E.J."/>
            <person name="Rechtsteiner A."/>
            <person name="Rho M."/>
            <person name="Rogozin I.B."/>
            <person name="Sakarya O."/>
            <person name="Salamov A."/>
            <person name="Schaack S."/>
            <person name="Shapiro H."/>
            <person name="Shiga Y."/>
            <person name="Skalitzky C."/>
            <person name="Smith Z."/>
            <person name="Souvorov A."/>
            <person name="Sung W."/>
            <person name="Tang Z."/>
            <person name="Tsuchiya D."/>
            <person name="Tu H."/>
            <person name="Vos H."/>
            <person name="Wang M."/>
            <person name="Wolf Y.I."/>
            <person name="Yamagata H."/>
            <person name="Yamada T."/>
            <person name="Ye Y."/>
            <person name="Shaw J.R."/>
            <person name="Andrews J."/>
            <person name="Crease T.J."/>
            <person name="Tang H."/>
            <person name="Lucas S.M."/>
            <person name="Robertson H.M."/>
            <person name="Bork P."/>
            <person name="Koonin E.V."/>
            <person name="Zdobnov E.M."/>
            <person name="Grigoriev I.V."/>
            <person name="Lynch M."/>
            <person name="Boore J.L."/>
        </authorList>
    </citation>
    <scope>NUCLEOTIDE SEQUENCE [LARGE SCALE GENOMIC DNA]</scope>
</reference>
<protein>
    <submittedName>
        <fullName evidence="2">Uncharacterized protein</fullName>
    </submittedName>
</protein>
<dbReference type="PANTHER" id="PTHR28608:SF1">
    <property type="entry name" value="INTEGRATOR COMPLEX SUBUNIT 2"/>
    <property type="match status" value="1"/>
</dbReference>
<dbReference type="InterPro" id="IPR029321">
    <property type="entry name" value="INTS2"/>
</dbReference>
<dbReference type="STRING" id="6669.E9GKJ8"/>
<name>E9GKJ8_DAPPU</name>
<dbReference type="Proteomes" id="UP000000305">
    <property type="component" value="Unassembled WGS sequence"/>
</dbReference>
<dbReference type="KEGG" id="dpx:DAPPUDRAFT_244259"/>
<evidence type="ECO:0000313" key="2">
    <source>
        <dbReference type="EMBL" id="EFX80052.1"/>
    </source>
</evidence>
<dbReference type="AlphaFoldDB" id="E9GKJ8"/>
<dbReference type="EMBL" id="GL733792">
    <property type="protein sequence ID" value="EFX62149.1"/>
    <property type="molecule type" value="Genomic_DNA"/>
</dbReference>
<dbReference type="Pfam" id="PF14750">
    <property type="entry name" value="INTS2"/>
    <property type="match status" value="1"/>
</dbReference>
<dbReference type="HOGENOM" id="CLU_2887986_0_0_1"/>
<proteinExistence type="predicted"/>
<organism evidence="2 3">
    <name type="scientific">Daphnia pulex</name>
    <name type="common">Water flea</name>
    <dbReference type="NCBI Taxonomy" id="6669"/>
    <lineage>
        <taxon>Eukaryota</taxon>
        <taxon>Metazoa</taxon>
        <taxon>Ecdysozoa</taxon>
        <taxon>Arthropoda</taxon>
        <taxon>Crustacea</taxon>
        <taxon>Branchiopoda</taxon>
        <taxon>Diplostraca</taxon>
        <taxon>Cladocera</taxon>
        <taxon>Anomopoda</taxon>
        <taxon>Daphniidae</taxon>
        <taxon>Daphnia</taxon>
    </lineage>
</organism>